<keyword evidence="3" id="KW-1185">Reference proteome</keyword>
<gene>
    <name evidence="2" type="ORF">DIABBA_LOCUS8182</name>
</gene>
<evidence type="ECO:0000313" key="2">
    <source>
        <dbReference type="EMBL" id="CAG9834929.1"/>
    </source>
</evidence>
<organism evidence="2 3">
    <name type="scientific">Diabrotica balteata</name>
    <name type="common">Banded cucumber beetle</name>
    <dbReference type="NCBI Taxonomy" id="107213"/>
    <lineage>
        <taxon>Eukaryota</taxon>
        <taxon>Metazoa</taxon>
        <taxon>Ecdysozoa</taxon>
        <taxon>Arthropoda</taxon>
        <taxon>Hexapoda</taxon>
        <taxon>Insecta</taxon>
        <taxon>Pterygota</taxon>
        <taxon>Neoptera</taxon>
        <taxon>Endopterygota</taxon>
        <taxon>Coleoptera</taxon>
        <taxon>Polyphaga</taxon>
        <taxon>Cucujiformia</taxon>
        <taxon>Chrysomeloidea</taxon>
        <taxon>Chrysomelidae</taxon>
        <taxon>Galerucinae</taxon>
        <taxon>Diabroticina</taxon>
        <taxon>Diabroticites</taxon>
        <taxon>Diabrotica</taxon>
    </lineage>
</organism>
<name>A0A9N9T3K5_DIABA</name>
<evidence type="ECO:0000313" key="3">
    <source>
        <dbReference type="Proteomes" id="UP001153709"/>
    </source>
</evidence>
<dbReference type="OrthoDB" id="6765864at2759"/>
<evidence type="ECO:0000256" key="1">
    <source>
        <dbReference type="SAM" id="MobiDB-lite"/>
    </source>
</evidence>
<accession>A0A9N9T3K5</accession>
<dbReference type="Proteomes" id="UP001153709">
    <property type="component" value="Chromosome 5"/>
</dbReference>
<protein>
    <submittedName>
        <fullName evidence="2">Uncharacterized protein</fullName>
    </submittedName>
</protein>
<dbReference type="AlphaFoldDB" id="A0A9N9T3K5"/>
<sequence>MQELFEDTAQSPTKINNPYGPEITNEEVTMAIKRIKDGKLPGPDEVHGEILNLLESHEITALTKLFNNIYYETCYLPKDWLLSIFIPLPKKANARKCEEH</sequence>
<feature type="region of interest" description="Disordered" evidence="1">
    <location>
        <begin position="1"/>
        <end position="21"/>
    </location>
</feature>
<proteinExistence type="predicted"/>
<dbReference type="EMBL" id="OU898280">
    <property type="protein sequence ID" value="CAG9834929.1"/>
    <property type="molecule type" value="Genomic_DNA"/>
</dbReference>
<reference evidence="2" key="1">
    <citation type="submission" date="2022-01" db="EMBL/GenBank/DDBJ databases">
        <authorList>
            <person name="King R."/>
        </authorList>
    </citation>
    <scope>NUCLEOTIDE SEQUENCE</scope>
</reference>